<dbReference type="OrthoDB" id="2993351at2759"/>
<evidence type="ECO:0000313" key="3">
    <source>
        <dbReference type="Proteomes" id="UP000243723"/>
    </source>
</evidence>
<gene>
    <name evidence="2" type="ORF">B9Z65_9023</name>
</gene>
<comment type="caution">
    <text evidence="2">The sequence shown here is derived from an EMBL/GenBank/DDBJ whole genome shotgun (WGS) entry which is preliminary data.</text>
</comment>
<reference evidence="2 3" key="1">
    <citation type="submission" date="2017-05" db="EMBL/GenBank/DDBJ databases">
        <title>Draft genome sequence of Elsinoe australis.</title>
        <authorList>
            <person name="Cheng Q."/>
        </authorList>
    </citation>
    <scope>NUCLEOTIDE SEQUENCE [LARGE SCALE GENOMIC DNA]</scope>
    <source>
        <strain evidence="2 3">NL1</strain>
    </source>
</reference>
<dbReference type="PANTHER" id="PTHR40780">
    <property type="entry name" value="DUF3669 DOMAIN-CONTAINING PROTEIN"/>
    <property type="match status" value="1"/>
</dbReference>
<proteinExistence type="predicted"/>
<accession>A0A2P8ABJ9</accession>
<dbReference type="Proteomes" id="UP000243723">
    <property type="component" value="Unassembled WGS sequence"/>
</dbReference>
<evidence type="ECO:0000313" key="2">
    <source>
        <dbReference type="EMBL" id="PSK57821.1"/>
    </source>
</evidence>
<organism evidence="2 3">
    <name type="scientific">Elsinoe australis</name>
    <dbReference type="NCBI Taxonomy" id="40998"/>
    <lineage>
        <taxon>Eukaryota</taxon>
        <taxon>Fungi</taxon>
        <taxon>Dikarya</taxon>
        <taxon>Ascomycota</taxon>
        <taxon>Pezizomycotina</taxon>
        <taxon>Dothideomycetes</taxon>
        <taxon>Dothideomycetidae</taxon>
        <taxon>Myriangiales</taxon>
        <taxon>Elsinoaceae</taxon>
        <taxon>Elsinoe</taxon>
    </lineage>
</organism>
<keyword evidence="3" id="KW-1185">Reference proteome</keyword>
<sequence length="311" mass="35069">MHTKVKEAFEELKITSVNVPCVFTYISTKNEQWWQSAGSGILTSTRKADILVSERISPLPNLVRETLVQRYGPERDNGKVLDSEKSGYCLARVYLGDRRPRSRFFSLSNFNLTIDRIEALGLDAERFAYSLGEGLAVINWQAEIDGADVEWVLGSKASSGSSDVPLSTEQLLTLPPCTDTTEQTNGGDLKSLMSDMFLLDFNPCKKITMEHQGVDQIVKAFFNNNTYYPRPLKENVADQRLWTAFSSAYQNVGVEIFRRRFPDEPEFAKHKALPALVVQGVVEHERKKNEKIKVDAGKDYDSIPDEEGCNE</sequence>
<dbReference type="InterPro" id="IPR022137">
    <property type="entry name" value="Znf_prot_DUF3669"/>
</dbReference>
<name>A0A2P8ABJ9_9PEZI</name>
<feature type="domain" description="DUF3669" evidence="1">
    <location>
        <begin position="196"/>
        <end position="258"/>
    </location>
</feature>
<protein>
    <recommendedName>
        <fullName evidence="1">DUF3669 domain-containing protein</fullName>
    </recommendedName>
</protein>
<dbReference type="AlphaFoldDB" id="A0A2P8ABJ9"/>
<dbReference type="PANTHER" id="PTHR40780:SF2">
    <property type="entry name" value="DUF3669 DOMAIN-CONTAINING PROTEIN"/>
    <property type="match status" value="1"/>
</dbReference>
<evidence type="ECO:0000259" key="1">
    <source>
        <dbReference type="Pfam" id="PF12417"/>
    </source>
</evidence>
<dbReference type="Pfam" id="PF12417">
    <property type="entry name" value="DUF3669"/>
    <property type="match status" value="1"/>
</dbReference>
<dbReference type="EMBL" id="NHZQ01000037">
    <property type="protein sequence ID" value="PSK57821.1"/>
    <property type="molecule type" value="Genomic_DNA"/>
</dbReference>